<protein>
    <submittedName>
        <fullName evidence="1">Uncharacterized protein</fullName>
    </submittedName>
</protein>
<keyword evidence="2" id="KW-1185">Reference proteome</keyword>
<dbReference type="PANTHER" id="PTHR47523">
    <property type="entry name" value="F21O3.11 PROTEIN"/>
    <property type="match status" value="1"/>
</dbReference>
<gene>
    <name evidence="1" type="ORF">Cgig2_017449</name>
</gene>
<organism evidence="1 2">
    <name type="scientific">Carnegiea gigantea</name>
    <dbReference type="NCBI Taxonomy" id="171969"/>
    <lineage>
        <taxon>Eukaryota</taxon>
        <taxon>Viridiplantae</taxon>
        <taxon>Streptophyta</taxon>
        <taxon>Embryophyta</taxon>
        <taxon>Tracheophyta</taxon>
        <taxon>Spermatophyta</taxon>
        <taxon>Magnoliopsida</taxon>
        <taxon>eudicotyledons</taxon>
        <taxon>Gunneridae</taxon>
        <taxon>Pentapetalae</taxon>
        <taxon>Caryophyllales</taxon>
        <taxon>Cactineae</taxon>
        <taxon>Cactaceae</taxon>
        <taxon>Cactoideae</taxon>
        <taxon>Echinocereeae</taxon>
        <taxon>Carnegiea</taxon>
    </lineage>
</organism>
<evidence type="ECO:0000313" key="1">
    <source>
        <dbReference type="EMBL" id="KAJ8429615.1"/>
    </source>
</evidence>
<accession>A0A9Q1Q5W0</accession>
<dbReference type="AlphaFoldDB" id="A0A9Q1Q5W0"/>
<reference evidence="1" key="1">
    <citation type="submission" date="2022-04" db="EMBL/GenBank/DDBJ databases">
        <title>Carnegiea gigantea Genome sequencing and assembly v2.</title>
        <authorList>
            <person name="Copetti D."/>
            <person name="Sanderson M.J."/>
            <person name="Burquez A."/>
            <person name="Wojciechowski M.F."/>
        </authorList>
    </citation>
    <scope>NUCLEOTIDE SEQUENCE</scope>
    <source>
        <strain evidence="1">SGP5-SGP5p</strain>
        <tissue evidence="1">Aerial part</tissue>
    </source>
</reference>
<dbReference type="PANTHER" id="PTHR47523:SF1">
    <property type="entry name" value="F21O3.11 PROTEIN"/>
    <property type="match status" value="1"/>
</dbReference>
<proteinExistence type="predicted"/>
<comment type="caution">
    <text evidence="1">The sequence shown here is derived from an EMBL/GenBank/DDBJ whole genome shotgun (WGS) entry which is preliminary data.</text>
</comment>
<sequence length="154" mass="18197">MNVEGLQRRVETWIKDQGWKIPKLQLPALPQIRWEGVKWPPWSTDREHRKKLQEEYERRRKQLQDLCRAVKAESVSDLQEILCCMVLSECVYKRPATELIRAVNKFKADFGEQIVCLERVQPSLDHVPHRYLLAEAGDTLFASFIGTKQYKYIL</sequence>
<dbReference type="EMBL" id="JAKOGI010000880">
    <property type="protein sequence ID" value="KAJ8429615.1"/>
    <property type="molecule type" value="Genomic_DNA"/>
</dbReference>
<dbReference type="OrthoDB" id="438440at2759"/>
<dbReference type="Proteomes" id="UP001153076">
    <property type="component" value="Unassembled WGS sequence"/>
</dbReference>
<evidence type="ECO:0000313" key="2">
    <source>
        <dbReference type="Proteomes" id="UP001153076"/>
    </source>
</evidence>
<name>A0A9Q1Q5W0_9CARY</name>